<gene>
    <name evidence="2" type="ORF">ACFO5U_05140</name>
</gene>
<sequence>MPINLERPGVGFTAAEREKQVRNLEKIEGALQEASNALPEAQSAKVLAGEAKTQASAAEDKSKNVQTQLNNLVVSGDSSPQAIQASVGADGTEYGGNLKARLDAEHNKTAAQLADITQVFRWQEGTPGSTDGLEAISVVTGFKGNAISPGIRGAYVGQGSRNNENIIGGFLDKVGVFEPNLIDPNSKSAHYASGQGYDNVINSLASVVHSFHTKVHEAATHTTVQGGSYHEVTDGDYNGIVGGTKTFMEYLNGGGYNFAGAGNMNSLFSRFSASIASMHGRIGTAAANKEFSGIYNSYLSTIDGNHAIILAGNECKATKDYSMARGKAAVANNVGESAFSTGKHKTTGDNFESSMHLLRQTTTGIQTQLLLDDNNAIIQPLGVNTSIGIEVSITGFRVDAVGSAKFKISALIERRGSAAPVIRALTVTPEFKSDPLYDADVIISNNAYQIRVKGVSGHTINWSGRLQTEVSRDI</sequence>
<dbReference type="EMBL" id="JBHSGL010000005">
    <property type="protein sequence ID" value="MFC4712226.1"/>
    <property type="molecule type" value="Genomic_DNA"/>
</dbReference>
<accession>A0ABV9MAW9</accession>
<evidence type="ECO:0000313" key="3">
    <source>
        <dbReference type="Proteomes" id="UP001595932"/>
    </source>
</evidence>
<evidence type="ECO:0000313" key="2">
    <source>
        <dbReference type="EMBL" id="MFC4712226.1"/>
    </source>
</evidence>
<reference evidence="3" key="1">
    <citation type="journal article" date="2019" name="Int. J. Syst. Evol. Microbiol.">
        <title>The Global Catalogue of Microorganisms (GCM) 10K type strain sequencing project: providing services to taxonomists for standard genome sequencing and annotation.</title>
        <authorList>
            <consortium name="The Broad Institute Genomics Platform"/>
            <consortium name="The Broad Institute Genome Sequencing Center for Infectious Disease"/>
            <person name="Wu L."/>
            <person name="Ma J."/>
        </authorList>
    </citation>
    <scope>NUCLEOTIDE SEQUENCE [LARGE SCALE GENOMIC DNA]</scope>
    <source>
        <strain evidence="3">CGMCC 1.12151</strain>
    </source>
</reference>
<proteinExistence type="predicted"/>
<feature type="coiled-coil region" evidence="1">
    <location>
        <begin position="17"/>
        <end position="44"/>
    </location>
</feature>
<protein>
    <recommendedName>
        <fullName evidence="4">Phage tail protein</fullName>
    </recommendedName>
</protein>
<keyword evidence="3" id="KW-1185">Reference proteome</keyword>
<name>A0ABV9MAW9_9BACL</name>
<evidence type="ECO:0008006" key="4">
    <source>
        <dbReference type="Google" id="ProtNLM"/>
    </source>
</evidence>
<organism evidence="2 3">
    <name type="scientific">Planococcus dechangensis</name>
    <dbReference type="NCBI Taxonomy" id="1176255"/>
    <lineage>
        <taxon>Bacteria</taxon>
        <taxon>Bacillati</taxon>
        <taxon>Bacillota</taxon>
        <taxon>Bacilli</taxon>
        <taxon>Bacillales</taxon>
        <taxon>Caryophanaceae</taxon>
        <taxon>Planococcus</taxon>
    </lineage>
</organism>
<comment type="caution">
    <text evidence="2">The sequence shown here is derived from an EMBL/GenBank/DDBJ whole genome shotgun (WGS) entry which is preliminary data.</text>
</comment>
<keyword evidence="1" id="KW-0175">Coiled coil</keyword>
<dbReference type="Proteomes" id="UP001595932">
    <property type="component" value="Unassembled WGS sequence"/>
</dbReference>
<evidence type="ECO:0000256" key="1">
    <source>
        <dbReference type="SAM" id="Coils"/>
    </source>
</evidence>
<dbReference type="RefSeq" id="WP_377277276.1">
    <property type="nucleotide sequence ID" value="NZ_JBHSGL010000005.1"/>
</dbReference>